<keyword evidence="3" id="KW-1185">Reference proteome</keyword>
<evidence type="ECO:0000256" key="1">
    <source>
        <dbReference type="SAM" id="Phobius"/>
    </source>
</evidence>
<keyword evidence="1" id="KW-1133">Transmembrane helix</keyword>
<gene>
    <name evidence="2" type="ORF">BDZ94DRAFT_1301806</name>
</gene>
<accession>A0A9P6C9V3</accession>
<keyword evidence="1" id="KW-0472">Membrane</keyword>
<evidence type="ECO:0000313" key="2">
    <source>
        <dbReference type="EMBL" id="KAF9457567.1"/>
    </source>
</evidence>
<feature type="transmembrane region" description="Helical" evidence="1">
    <location>
        <begin position="154"/>
        <end position="173"/>
    </location>
</feature>
<feature type="transmembrane region" description="Helical" evidence="1">
    <location>
        <begin position="237"/>
        <end position="263"/>
    </location>
</feature>
<comment type="caution">
    <text evidence="2">The sequence shown here is derived from an EMBL/GenBank/DDBJ whole genome shotgun (WGS) entry which is preliminary data.</text>
</comment>
<feature type="transmembrane region" description="Helical" evidence="1">
    <location>
        <begin position="193"/>
        <end position="216"/>
    </location>
</feature>
<feature type="transmembrane region" description="Helical" evidence="1">
    <location>
        <begin position="269"/>
        <end position="291"/>
    </location>
</feature>
<name>A0A9P6C9V3_9AGAR</name>
<dbReference type="OrthoDB" id="3357408at2759"/>
<protein>
    <submittedName>
        <fullName evidence="2">Uncharacterized protein</fullName>
    </submittedName>
</protein>
<organism evidence="2 3">
    <name type="scientific">Collybia nuda</name>
    <dbReference type="NCBI Taxonomy" id="64659"/>
    <lineage>
        <taxon>Eukaryota</taxon>
        <taxon>Fungi</taxon>
        <taxon>Dikarya</taxon>
        <taxon>Basidiomycota</taxon>
        <taxon>Agaricomycotina</taxon>
        <taxon>Agaricomycetes</taxon>
        <taxon>Agaricomycetidae</taxon>
        <taxon>Agaricales</taxon>
        <taxon>Tricholomatineae</taxon>
        <taxon>Clitocybaceae</taxon>
        <taxon>Collybia</taxon>
    </lineage>
</organism>
<sequence length="347" mass="38696">MVGTNVGGVKWPTADMHACPPRGKGCPIFDSTKRDSWHYVLNVYYMGIYLSSFLYCINGLLWSKGRLKNRRALNYPMIFAATWLFTVSSLDVALGFQLNLSAFSRLEGNATEYFSKISNWANVMKLSMYVAQTFMADCILLYRCWIVYGRNWKVVIVPTIMWIAETVSGAIAVSKETRLENTTIISHSLAPYLISMITLTLATNVVATSLMIFRIWSIQTEVNLLLMEGGNSSPTMAKSLLVLIESGSLYTLVTLVFLCTYATSNFASYVTSDCLVQIMGIVFNLILIRVARGTAVRSLKETISILVKFRHDTVDLSSTEDKRNNINIGPIVGESLEKSKVRGGSKM</sequence>
<proteinExistence type="predicted"/>
<keyword evidence="1" id="KW-0812">Transmembrane</keyword>
<feature type="transmembrane region" description="Helical" evidence="1">
    <location>
        <begin position="43"/>
        <end position="63"/>
    </location>
</feature>
<evidence type="ECO:0000313" key="3">
    <source>
        <dbReference type="Proteomes" id="UP000807353"/>
    </source>
</evidence>
<reference evidence="2" key="1">
    <citation type="submission" date="2020-11" db="EMBL/GenBank/DDBJ databases">
        <authorList>
            <consortium name="DOE Joint Genome Institute"/>
            <person name="Ahrendt S."/>
            <person name="Riley R."/>
            <person name="Andreopoulos W."/>
            <person name="Labutti K."/>
            <person name="Pangilinan J."/>
            <person name="Ruiz-Duenas F.J."/>
            <person name="Barrasa J.M."/>
            <person name="Sanchez-Garcia M."/>
            <person name="Camarero S."/>
            <person name="Miyauchi S."/>
            <person name="Serrano A."/>
            <person name="Linde D."/>
            <person name="Babiker R."/>
            <person name="Drula E."/>
            <person name="Ayuso-Fernandez I."/>
            <person name="Pacheco R."/>
            <person name="Padilla G."/>
            <person name="Ferreira P."/>
            <person name="Barriuso J."/>
            <person name="Kellner H."/>
            <person name="Castanera R."/>
            <person name="Alfaro M."/>
            <person name="Ramirez L."/>
            <person name="Pisabarro A.G."/>
            <person name="Kuo A."/>
            <person name="Tritt A."/>
            <person name="Lipzen A."/>
            <person name="He G."/>
            <person name="Yan M."/>
            <person name="Ng V."/>
            <person name="Cullen D."/>
            <person name="Martin F."/>
            <person name="Rosso M.-N."/>
            <person name="Henrissat B."/>
            <person name="Hibbett D."/>
            <person name="Martinez A.T."/>
            <person name="Grigoriev I.V."/>
        </authorList>
    </citation>
    <scope>NUCLEOTIDE SEQUENCE</scope>
    <source>
        <strain evidence="2">CBS 247.69</strain>
    </source>
</reference>
<dbReference type="AlphaFoldDB" id="A0A9P6C9V3"/>
<dbReference type="Proteomes" id="UP000807353">
    <property type="component" value="Unassembled WGS sequence"/>
</dbReference>
<dbReference type="EMBL" id="MU150366">
    <property type="protein sequence ID" value="KAF9457567.1"/>
    <property type="molecule type" value="Genomic_DNA"/>
</dbReference>
<feature type="transmembrane region" description="Helical" evidence="1">
    <location>
        <begin position="120"/>
        <end position="142"/>
    </location>
</feature>
<feature type="transmembrane region" description="Helical" evidence="1">
    <location>
        <begin position="75"/>
        <end position="100"/>
    </location>
</feature>